<feature type="region of interest" description="Disordered" evidence="1">
    <location>
        <begin position="1"/>
        <end position="70"/>
    </location>
</feature>
<dbReference type="Proteomes" id="UP000321393">
    <property type="component" value="Unassembled WGS sequence"/>
</dbReference>
<proteinExistence type="predicted"/>
<evidence type="ECO:0000313" key="3">
    <source>
        <dbReference type="Proteomes" id="UP000321393"/>
    </source>
</evidence>
<dbReference type="EMBL" id="SSTE01013029">
    <property type="protein sequence ID" value="KAA0048079.1"/>
    <property type="molecule type" value="Genomic_DNA"/>
</dbReference>
<organism evidence="2 3">
    <name type="scientific">Cucumis melo var. makuwa</name>
    <name type="common">Oriental melon</name>
    <dbReference type="NCBI Taxonomy" id="1194695"/>
    <lineage>
        <taxon>Eukaryota</taxon>
        <taxon>Viridiplantae</taxon>
        <taxon>Streptophyta</taxon>
        <taxon>Embryophyta</taxon>
        <taxon>Tracheophyta</taxon>
        <taxon>Spermatophyta</taxon>
        <taxon>Magnoliopsida</taxon>
        <taxon>eudicotyledons</taxon>
        <taxon>Gunneridae</taxon>
        <taxon>Pentapetalae</taxon>
        <taxon>rosids</taxon>
        <taxon>fabids</taxon>
        <taxon>Cucurbitales</taxon>
        <taxon>Cucurbitaceae</taxon>
        <taxon>Benincaseae</taxon>
        <taxon>Cucumis</taxon>
    </lineage>
</organism>
<gene>
    <name evidence="2" type="ORF">E6C27_scaffold385G001510</name>
</gene>
<evidence type="ECO:0000313" key="2">
    <source>
        <dbReference type="EMBL" id="KAA0048079.1"/>
    </source>
</evidence>
<accession>A0A5A7U3P7</accession>
<comment type="caution">
    <text evidence="2">The sequence shown here is derived from an EMBL/GenBank/DDBJ whole genome shotgun (WGS) entry which is preliminary data.</text>
</comment>
<protein>
    <submittedName>
        <fullName evidence="2">Uncharacterized protein</fullName>
    </submittedName>
</protein>
<feature type="compositionally biased region" description="Basic and acidic residues" evidence="1">
    <location>
        <begin position="33"/>
        <end position="59"/>
    </location>
</feature>
<evidence type="ECO:0000256" key="1">
    <source>
        <dbReference type="SAM" id="MobiDB-lite"/>
    </source>
</evidence>
<name>A0A5A7U3P7_CUCMM</name>
<reference evidence="2 3" key="1">
    <citation type="submission" date="2019-08" db="EMBL/GenBank/DDBJ databases">
        <title>Draft genome sequences of two oriental melons (Cucumis melo L. var makuwa).</title>
        <authorList>
            <person name="Kwon S.-Y."/>
        </authorList>
    </citation>
    <scope>NUCLEOTIDE SEQUENCE [LARGE SCALE GENOMIC DNA]</scope>
    <source>
        <strain evidence="3">cv. SW 3</strain>
        <tissue evidence="2">Leaf</tissue>
    </source>
</reference>
<sequence>METKATDSKAVVTDQRTSSTMEMLRRPRRQRRNQAEELQFHEKSEERRSVHRNMEDLKENSNSVQRNADLGDVPAIALSASGNSG</sequence>
<dbReference type="AlphaFoldDB" id="A0A5A7U3P7"/>